<dbReference type="RefSeq" id="WP_251484747.1">
    <property type="nucleotide sequence ID" value="NZ_CAJSLV010000013.1"/>
</dbReference>
<feature type="transmembrane region" description="Helical" evidence="7">
    <location>
        <begin position="131"/>
        <end position="149"/>
    </location>
</feature>
<accession>A0A9W4GNC8</accession>
<dbReference type="EMBL" id="CAJSLV010000013">
    <property type="protein sequence ID" value="CAG6391230.1"/>
    <property type="molecule type" value="Genomic_DNA"/>
</dbReference>
<feature type="transmembrane region" description="Helical" evidence="7">
    <location>
        <begin position="286"/>
        <end position="308"/>
    </location>
</feature>
<evidence type="ECO:0000256" key="7">
    <source>
        <dbReference type="RuleBase" id="RU363032"/>
    </source>
</evidence>
<evidence type="ECO:0000256" key="4">
    <source>
        <dbReference type="ARBA" id="ARBA00022692"/>
    </source>
</evidence>
<dbReference type="Gene3D" id="1.10.3720.10">
    <property type="entry name" value="MetI-like"/>
    <property type="match status" value="1"/>
</dbReference>
<evidence type="ECO:0000256" key="1">
    <source>
        <dbReference type="ARBA" id="ARBA00004651"/>
    </source>
</evidence>
<protein>
    <submittedName>
        <fullName evidence="10">Rhamnogalacturonan permease</fullName>
    </submittedName>
</protein>
<dbReference type="InterPro" id="IPR051393">
    <property type="entry name" value="ABC_transporter_permease"/>
</dbReference>
<feature type="transmembrane region" description="Helical" evidence="7">
    <location>
        <begin position="179"/>
        <end position="203"/>
    </location>
</feature>
<comment type="subcellular location">
    <subcellularLocation>
        <location evidence="1 7">Cell membrane</location>
        <topology evidence="1 7">Multi-pass membrane protein</topology>
    </subcellularLocation>
</comment>
<keyword evidence="6 7" id="KW-0472">Membrane</keyword>
<evidence type="ECO:0000256" key="8">
    <source>
        <dbReference type="SAM" id="MobiDB-lite"/>
    </source>
</evidence>
<organism evidence="10 11">
    <name type="scientific">Actinacidiphila cocklensis</name>
    <dbReference type="NCBI Taxonomy" id="887465"/>
    <lineage>
        <taxon>Bacteria</taxon>
        <taxon>Bacillati</taxon>
        <taxon>Actinomycetota</taxon>
        <taxon>Actinomycetes</taxon>
        <taxon>Kitasatosporales</taxon>
        <taxon>Streptomycetaceae</taxon>
        <taxon>Actinacidiphila</taxon>
    </lineage>
</organism>
<dbReference type="PANTHER" id="PTHR30193:SF1">
    <property type="entry name" value="ABC TRANSPORTER PERMEASE PROTEIN YESP-RELATED"/>
    <property type="match status" value="1"/>
</dbReference>
<name>A0A9W4GNC8_9ACTN</name>
<dbReference type="InterPro" id="IPR035906">
    <property type="entry name" value="MetI-like_sf"/>
</dbReference>
<evidence type="ECO:0000313" key="10">
    <source>
        <dbReference type="EMBL" id="CAG6391230.1"/>
    </source>
</evidence>
<evidence type="ECO:0000256" key="2">
    <source>
        <dbReference type="ARBA" id="ARBA00022448"/>
    </source>
</evidence>
<dbReference type="GO" id="GO:0055085">
    <property type="term" value="P:transmembrane transport"/>
    <property type="evidence" value="ECO:0007669"/>
    <property type="project" value="InterPro"/>
</dbReference>
<keyword evidence="11" id="KW-1185">Reference proteome</keyword>
<feature type="domain" description="ABC transmembrane type-1" evidence="9">
    <location>
        <begin position="94"/>
        <end position="307"/>
    </location>
</feature>
<feature type="transmembrane region" description="Helical" evidence="7">
    <location>
        <begin position="36"/>
        <end position="60"/>
    </location>
</feature>
<comment type="similarity">
    <text evidence="7">Belongs to the binding-protein-dependent transport system permease family.</text>
</comment>
<gene>
    <name evidence="10" type="primary">rhgP</name>
    <name evidence="10" type="ORF">SCOCK_110058</name>
</gene>
<keyword evidence="2 7" id="KW-0813">Transport</keyword>
<feature type="region of interest" description="Disordered" evidence="8">
    <location>
        <begin position="1"/>
        <end position="26"/>
    </location>
</feature>
<dbReference type="InterPro" id="IPR000515">
    <property type="entry name" value="MetI-like"/>
</dbReference>
<feature type="transmembrane region" description="Helical" evidence="7">
    <location>
        <begin position="98"/>
        <end position="119"/>
    </location>
</feature>
<dbReference type="PANTHER" id="PTHR30193">
    <property type="entry name" value="ABC TRANSPORTER PERMEASE PROTEIN"/>
    <property type="match status" value="1"/>
</dbReference>
<evidence type="ECO:0000259" key="9">
    <source>
        <dbReference type="PROSITE" id="PS50928"/>
    </source>
</evidence>
<dbReference type="Pfam" id="PF00528">
    <property type="entry name" value="BPD_transp_1"/>
    <property type="match status" value="1"/>
</dbReference>
<comment type="caution">
    <text evidence="10">The sequence shown here is derived from an EMBL/GenBank/DDBJ whole genome shotgun (WGS) entry which is preliminary data.</text>
</comment>
<dbReference type="SUPFAM" id="SSF160964">
    <property type="entry name" value="MalF N-terminal region-like"/>
    <property type="match status" value="1"/>
</dbReference>
<evidence type="ECO:0000256" key="6">
    <source>
        <dbReference type="ARBA" id="ARBA00023136"/>
    </source>
</evidence>
<dbReference type="CDD" id="cd06261">
    <property type="entry name" value="TM_PBP2"/>
    <property type="match status" value="1"/>
</dbReference>
<evidence type="ECO:0000313" key="11">
    <source>
        <dbReference type="Proteomes" id="UP001152519"/>
    </source>
</evidence>
<keyword evidence="4 7" id="KW-0812">Transmembrane</keyword>
<reference evidence="10" key="1">
    <citation type="submission" date="2021-05" db="EMBL/GenBank/DDBJ databases">
        <authorList>
            <person name="Arsene-Ploetze F."/>
        </authorList>
    </citation>
    <scope>NUCLEOTIDE SEQUENCE</scope>
    <source>
        <strain evidence="10">DSM 42138</strain>
    </source>
</reference>
<dbReference type="SUPFAM" id="SSF161098">
    <property type="entry name" value="MetI-like"/>
    <property type="match status" value="1"/>
</dbReference>
<sequence length="323" mass="35612">MSSTARLDKQAPASPTPATKEHRTVRKQGFADRTAGYVFLLPWFAGIAIFTIGPLVYSLYLSFTDYNLLQSPSWVGFANYHQMFTADPRFMHSVRVTLTYVVVVTPVKLALALGVAMLLNRRRRGIGMYRSLFYLPSLLGTSVAVALVWRSLFSQGGAVSNGLASLGLPKTDFINDPSWALPAIIVLACWQFGAPMVIFLAGLKQIPSELYDAVDVDGASKWERFRHITLPMLSPVIFFNVLLETINSFQAFTPAFVISGGTGGPADSTLFYTLYLYQKGFTDFQFGYASAMAWVLLAAVAVLTALMFKVSRVWVFYGDGGNR</sequence>
<dbReference type="AlphaFoldDB" id="A0A9W4GNC8"/>
<proteinExistence type="inferred from homology"/>
<keyword evidence="5 7" id="KW-1133">Transmembrane helix</keyword>
<dbReference type="GO" id="GO:0005886">
    <property type="term" value="C:plasma membrane"/>
    <property type="evidence" value="ECO:0007669"/>
    <property type="project" value="UniProtKB-SubCell"/>
</dbReference>
<dbReference type="Proteomes" id="UP001152519">
    <property type="component" value="Unassembled WGS sequence"/>
</dbReference>
<evidence type="ECO:0000256" key="3">
    <source>
        <dbReference type="ARBA" id="ARBA00022475"/>
    </source>
</evidence>
<dbReference type="PROSITE" id="PS50928">
    <property type="entry name" value="ABC_TM1"/>
    <property type="match status" value="1"/>
</dbReference>
<keyword evidence="3" id="KW-1003">Cell membrane</keyword>
<evidence type="ECO:0000256" key="5">
    <source>
        <dbReference type="ARBA" id="ARBA00022989"/>
    </source>
</evidence>